<dbReference type="EMBL" id="BMSL01000002">
    <property type="protein sequence ID" value="GGS24982.1"/>
    <property type="molecule type" value="Genomic_DNA"/>
</dbReference>
<evidence type="ECO:0008006" key="4">
    <source>
        <dbReference type="Google" id="ProtNLM"/>
    </source>
</evidence>
<protein>
    <recommendedName>
        <fullName evidence="4">Resolvase/invertase-type recombinase catalytic domain-containing protein</fullName>
    </recommendedName>
</protein>
<sequence>MVSDKSAQTQERARARRTEGDLRRRRALADAAAGMPPIERFHCVIYLCGAPGTDIAGPREECAEYAEAFGWGITDVIEERVGLLPPQGREGLKRAVEHVRSEAAGAVLTSCRSMISSVPQEFDEVAREVEKAGGFLHVMAAARGGQRAAR</sequence>
<keyword evidence="3" id="KW-1185">Reference proteome</keyword>
<comment type="caution">
    <text evidence="2">The sequence shown here is derived from an EMBL/GenBank/DDBJ whole genome shotgun (WGS) entry which is preliminary data.</text>
</comment>
<name>A0A918G9P1_STRGD</name>
<evidence type="ECO:0000313" key="3">
    <source>
        <dbReference type="Proteomes" id="UP000653493"/>
    </source>
</evidence>
<evidence type="ECO:0000313" key="2">
    <source>
        <dbReference type="EMBL" id="GGS24982.1"/>
    </source>
</evidence>
<organism evidence="2 3">
    <name type="scientific">Streptomyces griseoviridis</name>
    <dbReference type="NCBI Taxonomy" id="45398"/>
    <lineage>
        <taxon>Bacteria</taxon>
        <taxon>Bacillati</taxon>
        <taxon>Actinomycetota</taxon>
        <taxon>Actinomycetes</taxon>
        <taxon>Kitasatosporales</taxon>
        <taxon>Streptomycetaceae</taxon>
        <taxon>Streptomyces</taxon>
    </lineage>
</organism>
<feature type="region of interest" description="Disordered" evidence="1">
    <location>
        <begin position="1"/>
        <end position="21"/>
    </location>
</feature>
<dbReference type="AlphaFoldDB" id="A0A918G9P1"/>
<dbReference type="Proteomes" id="UP000653493">
    <property type="component" value="Unassembled WGS sequence"/>
</dbReference>
<evidence type="ECO:0000256" key="1">
    <source>
        <dbReference type="SAM" id="MobiDB-lite"/>
    </source>
</evidence>
<reference evidence="2" key="2">
    <citation type="submission" date="2020-09" db="EMBL/GenBank/DDBJ databases">
        <authorList>
            <person name="Sun Q."/>
            <person name="Ohkuma M."/>
        </authorList>
    </citation>
    <scope>NUCLEOTIDE SEQUENCE</scope>
    <source>
        <strain evidence="2">JCM 4234</strain>
    </source>
</reference>
<proteinExistence type="predicted"/>
<gene>
    <name evidence="2" type="ORF">GCM10010238_11430</name>
</gene>
<accession>A0A918G9P1</accession>
<feature type="compositionally biased region" description="Basic and acidic residues" evidence="1">
    <location>
        <begin position="11"/>
        <end position="21"/>
    </location>
</feature>
<reference evidence="2" key="1">
    <citation type="journal article" date="2014" name="Int. J. Syst. Evol. Microbiol.">
        <title>Complete genome sequence of Corynebacterium casei LMG S-19264T (=DSM 44701T), isolated from a smear-ripened cheese.</title>
        <authorList>
            <consortium name="US DOE Joint Genome Institute (JGI-PGF)"/>
            <person name="Walter F."/>
            <person name="Albersmeier A."/>
            <person name="Kalinowski J."/>
            <person name="Ruckert C."/>
        </authorList>
    </citation>
    <scope>NUCLEOTIDE SEQUENCE</scope>
    <source>
        <strain evidence="2">JCM 4234</strain>
    </source>
</reference>